<comment type="caution">
    <text evidence="2">The sequence shown here is derived from an EMBL/GenBank/DDBJ whole genome shotgun (WGS) entry which is preliminary data.</text>
</comment>
<accession>A0A9D5C6N7</accession>
<keyword evidence="3" id="KW-1185">Reference proteome</keyword>
<evidence type="ECO:0000313" key="3">
    <source>
        <dbReference type="Proteomes" id="UP001085076"/>
    </source>
</evidence>
<reference evidence="2" key="2">
    <citation type="journal article" date="2022" name="Hortic Res">
        <title>The genome of Dioscorea zingiberensis sheds light on the biosynthesis, origin and evolution of the medicinally important diosgenin saponins.</title>
        <authorList>
            <person name="Li Y."/>
            <person name="Tan C."/>
            <person name="Li Z."/>
            <person name="Guo J."/>
            <person name="Li S."/>
            <person name="Chen X."/>
            <person name="Wang C."/>
            <person name="Dai X."/>
            <person name="Yang H."/>
            <person name="Song W."/>
            <person name="Hou L."/>
            <person name="Xu J."/>
            <person name="Tong Z."/>
            <person name="Xu A."/>
            <person name="Yuan X."/>
            <person name="Wang W."/>
            <person name="Yang Q."/>
            <person name="Chen L."/>
            <person name="Sun Z."/>
            <person name="Wang K."/>
            <person name="Pan B."/>
            <person name="Chen J."/>
            <person name="Bao Y."/>
            <person name="Liu F."/>
            <person name="Qi X."/>
            <person name="Gang D.R."/>
            <person name="Wen J."/>
            <person name="Li J."/>
        </authorList>
    </citation>
    <scope>NUCLEOTIDE SEQUENCE</scope>
    <source>
        <strain evidence="2">Dzin_1.0</strain>
    </source>
</reference>
<evidence type="ECO:0000256" key="1">
    <source>
        <dbReference type="SAM" id="MobiDB-lite"/>
    </source>
</evidence>
<proteinExistence type="predicted"/>
<evidence type="ECO:0000313" key="2">
    <source>
        <dbReference type="EMBL" id="KAJ0967661.1"/>
    </source>
</evidence>
<sequence>MPNGRVSLFFGAYIEEDAILPNKRRQCFKPRSKLGEQLVTMHQILCFLRPPLSSFYPPGSLSYTPRLLVFHFLQPVDSIQAQANHRYEAVWNGMERKPRYIDHRGYSWEFDNEDVLARVKVAGFHLLWAWERIPAIRPDSEGPLLELAFGEDYTLGARWGSTLSYTRRLHTSNVRIYHKEFDRLEEAKVFWTPYSNWLLRQLPAGSQLHDHPMRRKHMKTQGIPQQLGADLNELWRHYDSMAHVVNIKEDHDATLHDDPPPEPSSRLRKRTISMHSLRAECVAAAESASSSEDIQLDTPSISPSSST</sequence>
<organism evidence="2 3">
    <name type="scientific">Dioscorea zingiberensis</name>
    <dbReference type="NCBI Taxonomy" id="325984"/>
    <lineage>
        <taxon>Eukaryota</taxon>
        <taxon>Viridiplantae</taxon>
        <taxon>Streptophyta</taxon>
        <taxon>Embryophyta</taxon>
        <taxon>Tracheophyta</taxon>
        <taxon>Spermatophyta</taxon>
        <taxon>Magnoliopsida</taxon>
        <taxon>Liliopsida</taxon>
        <taxon>Dioscoreales</taxon>
        <taxon>Dioscoreaceae</taxon>
        <taxon>Dioscorea</taxon>
    </lineage>
</organism>
<dbReference type="OrthoDB" id="1751334at2759"/>
<gene>
    <name evidence="2" type="ORF">J5N97_024578</name>
</gene>
<dbReference type="Proteomes" id="UP001085076">
    <property type="component" value="Miscellaneous, Linkage group lg07"/>
</dbReference>
<protein>
    <recommendedName>
        <fullName evidence="4">Aminotransferase-like plant mobile domain-containing protein</fullName>
    </recommendedName>
</protein>
<dbReference type="AlphaFoldDB" id="A0A9D5C6N7"/>
<evidence type="ECO:0008006" key="4">
    <source>
        <dbReference type="Google" id="ProtNLM"/>
    </source>
</evidence>
<feature type="compositionally biased region" description="Low complexity" evidence="1">
    <location>
        <begin position="283"/>
        <end position="292"/>
    </location>
</feature>
<reference evidence="2" key="1">
    <citation type="submission" date="2021-03" db="EMBL/GenBank/DDBJ databases">
        <authorList>
            <person name="Li Z."/>
            <person name="Yang C."/>
        </authorList>
    </citation>
    <scope>NUCLEOTIDE SEQUENCE</scope>
    <source>
        <strain evidence="2">Dzin_1.0</strain>
        <tissue evidence="2">Leaf</tissue>
    </source>
</reference>
<name>A0A9D5C6N7_9LILI</name>
<feature type="region of interest" description="Disordered" evidence="1">
    <location>
        <begin position="283"/>
        <end position="307"/>
    </location>
</feature>
<dbReference type="EMBL" id="JAGGNH010000007">
    <property type="protein sequence ID" value="KAJ0967661.1"/>
    <property type="molecule type" value="Genomic_DNA"/>
</dbReference>
<feature type="compositionally biased region" description="Polar residues" evidence="1">
    <location>
        <begin position="297"/>
        <end position="307"/>
    </location>
</feature>